<organism evidence="1 2">
    <name type="scientific">Alteromonas macleodii</name>
    <name type="common">Pseudoalteromonas macleodii</name>
    <dbReference type="NCBI Taxonomy" id="28108"/>
    <lineage>
        <taxon>Bacteria</taxon>
        <taxon>Pseudomonadati</taxon>
        <taxon>Pseudomonadota</taxon>
        <taxon>Gammaproteobacteria</taxon>
        <taxon>Alteromonadales</taxon>
        <taxon>Alteromonadaceae</taxon>
        <taxon>Alteromonas/Salinimonas group</taxon>
        <taxon>Alteromonas</taxon>
    </lineage>
</organism>
<dbReference type="EMBL" id="MIPY01000041">
    <property type="protein sequence ID" value="OES25643.1"/>
    <property type="molecule type" value="Genomic_DNA"/>
</dbReference>
<keyword evidence="2" id="KW-1185">Reference proteome</keyword>
<gene>
    <name evidence="1" type="ORF">BFV95_4325</name>
</gene>
<name>A0AB36FLJ8_ALTMA</name>
<dbReference type="GeneID" id="56269314"/>
<proteinExistence type="predicted"/>
<dbReference type="AlphaFoldDB" id="A0AB36FLJ8"/>
<dbReference type="Proteomes" id="UP000095392">
    <property type="component" value="Unassembled WGS sequence"/>
</dbReference>
<evidence type="ECO:0000313" key="2">
    <source>
        <dbReference type="Proteomes" id="UP000095392"/>
    </source>
</evidence>
<reference evidence="1 2" key="1">
    <citation type="submission" date="2016-09" db="EMBL/GenBank/DDBJ databases">
        <title>Draft Genome Sequence of four Alteromonas macleodii strains isolated from copper coupons and grown long-term at elevated copper levels.</title>
        <authorList>
            <person name="Cusick K."/>
            <person name="Dale J."/>
            <person name="Little B."/>
            <person name="Biffinger J."/>
        </authorList>
    </citation>
    <scope>NUCLEOTIDE SEQUENCE [LARGE SCALE GENOMIC DNA]</scope>
    <source>
        <strain evidence="1 2">KCP01</strain>
    </source>
</reference>
<dbReference type="RefSeq" id="WP_069945519.1">
    <property type="nucleotide sequence ID" value="NZ_CP018322.1"/>
</dbReference>
<evidence type="ECO:0000313" key="1">
    <source>
        <dbReference type="EMBL" id="OES25643.1"/>
    </source>
</evidence>
<protein>
    <submittedName>
        <fullName evidence="1">Uncharacterized protein</fullName>
    </submittedName>
</protein>
<sequence length="126" mass="14850">MENEDFEALKKRIGEASGTEWIAVMIDASSDKGIYSIEEIYVIAEQYFFWGQDEFMDERFWKMITKATNVKNKNEFFEKYKRVFDETKMDATKLNLAKAAFSELKREAMLYAQSIDKNSAEFKFEA</sequence>
<comment type="caution">
    <text evidence="1">The sequence shown here is derived from an EMBL/GenBank/DDBJ whole genome shotgun (WGS) entry which is preliminary data.</text>
</comment>
<accession>A0AB36FLJ8</accession>